<protein>
    <submittedName>
        <fullName evidence="4">Uncharacterized protein</fullName>
    </submittedName>
</protein>
<reference evidence="4 5" key="1">
    <citation type="journal article" date="2021" name="Nat. Plants">
        <title>The Taxus genome provides insights into paclitaxel biosynthesis.</title>
        <authorList>
            <person name="Xiong X."/>
            <person name="Gou J."/>
            <person name="Liao Q."/>
            <person name="Li Y."/>
            <person name="Zhou Q."/>
            <person name="Bi G."/>
            <person name="Li C."/>
            <person name="Du R."/>
            <person name="Wang X."/>
            <person name="Sun T."/>
            <person name="Guo L."/>
            <person name="Liang H."/>
            <person name="Lu P."/>
            <person name="Wu Y."/>
            <person name="Zhang Z."/>
            <person name="Ro D.K."/>
            <person name="Shang Y."/>
            <person name="Huang S."/>
            <person name="Yan J."/>
        </authorList>
    </citation>
    <scope>NUCLEOTIDE SEQUENCE [LARGE SCALE GENOMIC DNA]</scope>
    <source>
        <strain evidence="4">Ta-2019</strain>
    </source>
</reference>
<evidence type="ECO:0000256" key="2">
    <source>
        <dbReference type="ARBA" id="ARBA00023163"/>
    </source>
</evidence>
<evidence type="ECO:0000256" key="1">
    <source>
        <dbReference type="ARBA" id="ARBA00023015"/>
    </source>
</evidence>
<dbReference type="InterPro" id="IPR005202">
    <property type="entry name" value="TF_GRAS"/>
</dbReference>
<sequence length="612" mass="67175">MLAGCTALLSPRHRLRGSAAASAAASCQFQGQQRSTPGQQIQSCHFPLQDKFFPSQQVASPTSQHAISSQRGITELPCSSYSRNEDRATSNREGQRSQVSDVVLQREKLSMEETAPYSQRRPAIDKVSSGKTAQAACWIERPQARIVERRKESTGSLMAKNAETLWESSKRRESLKRFSEHNAAEDCCEDRAKRLRGTPPEDLNGKFSVSQLGTHWFSENSDKIDSVSEIGAGSSGLSATLFNSPEQKSNSYEPRSVLDLVISPGLKPQTISPLCSQPLLTGTADYGQGFTIAELQDIQKSNSGLTHLTGTPEALLPRTTIPSPFPFSSNAWVESIISEFAGKGQADATNGDPNKTNSSSCSVPPNIQRNDDGNSSGNDTGHEGAPHLEFPNIVQLHSGGGAISREQTQLEQGLELVNLLIACAEAVSSKSLHLVNHFLSRLGELASPEGSPMHRVAAYFTEGLILRAIKLWPHVFHPIVADLDMCDDDIITGFQLINHISPIPKFFHYTANEIILKAFEDKDRVHIIDFDIKQGLQWPALFQSLASRPRPPSHVRITGIGESKEDLQDTGDRLAGFAEALNLPFEFHSVVDKLEDVRLWMLHVKEKETLVQ</sequence>
<proteinExistence type="predicted"/>
<feature type="region of interest" description="Disordered" evidence="3">
    <location>
        <begin position="55"/>
        <end position="103"/>
    </location>
</feature>
<keyword evidence="1" id="KW-0805">Transcription regulation</keyword>
<dbReference type="Proteomes" id="UP000824469">
    <property type="component" value="Unassembled WGS sequence"/>
</dbReference>
<dbReference type="Pfam" id="PF03514">
    <property type="entry name" value="GRAS"/>
    <property type="match status" value="1"/>
</dbReference>
<evidence type="ECO:0000313" key="5">
    <source>
        <dbReference type="Proteomes" id="UP000824469"/>
    </source>
</evidence>
<keyword evidence="2" id="KW-0804">Transcription</keyword>
<feature type="compositionally biased region" description="Polar residues" evidence="3">
    <location>
        <begin position="55"/>
        <end position="82"/>
    </location>
</feature>
<evidence type="ECO:0000256" key="3">
    <source>
        <dbReference type="SAM" id="MobiDB-lite"/>
    </source>
</evidence>
<dbReference type="OMA" id="TSQHAIS"/>
<evidence type="ECO:0000313" key="4">
    <source>
        <dbReference type="EMBL" id="KAH9305161.1"/>
    </source>
</evidence>
<feature type="compositionally biased region" description="Polar residues" evidence="3">
    <location>
        <begin position="347"/>
        <end position="379"/>
    </location>
</feature>
<accession>A0AA38FJM1</accession>
<keyword evidence="5" id="KW-1185">Reference proteome</keyword>
<comment type="caution">
    <text evidence="4">The sequence shown here is derived from an EMBL/GenBank/DDBJ whole genome shotgun (WGS) entry which is preliminary data.</text>
</comment>
<name>A0AA38FJM1_TAXCH</name>
<feature type="region of interest" description="Disordered" evidence="3">
    <location>
        <begin position="344"/>
        <end position="387"/>
    </location>
</feature>
<dbReference type="AlphaFoldDB" id="A0AA38FJM1"/>
<gene>
    <name evidence="4" type="ORF">KI387_009565</name>
</gene>
<dbReference type="EMBL" id="JAHRHJ020000008">
    <property type="protein sequence ID" value="KAH9305161.1"/>
    <property type="molecule type" value="Genomic_DNA"/>
</dbReference>
<feature type="compositionally biased region" description="Basic and acidic residues" evidence="3">
    <location>
        <begin position="83"/>
        <end position="95"/>
    </location>
</feature>
<dbReference type="PROSITE" id="PS50985">
    <property type="entry name" value="GRAS"/>
    <property type="match status" value="1"/>
</dbReference>
<dbReference type="PANTHER" id="PTHR31636">
    <property type="entry name" value="OSJNBA0084A10.13 PROTEIN-RELATED"/>
    <property type="match status" value="1"/>
</dbReference>
<organism evidence="4 5">
    <name type="scientific">Taxus chinensis</name>
    <name type="common">Chinese yew</name>
    <name type="synonym">Taxus wallichiana var. chinensis</name>
    <dbReference type="NCBI Taxonomy" id="29808"/>
    <lineage>
        <taxon>Eukaryota</taxon>
        <taxon>Viridiplantae</taxon>
        <taxon>Streptophyta</taxon>
        <taxon>Embryophyta</taxon>
        <taxon>Tracheophyta</taxon>
        <taxon>Spermatophyta</taxon>
        <taxon>Pinopsida</taxon>
        <taxon>Pinidae</taxon>
        <taxon>Conifers II</taxon>
        <taxon>Cupressales</taxon>
        <taxon>Taxaceae</taxon>
        <taxon>Taxus</taxon>
    </lineage>
</organism>